<accession>A0A381RI53</accession>
<keyword evidence="1" id="KW-0472">Membrane</keyword>
<reference evidence="2" key="1">
    <citation type="submission" date="2018-05" db="EMBL/GenBank/DDBJ databases">
        <authorList>
            <person name="Lanie J.A."/>
            <person name="Ng W.-L."/>
            <person name="Kazmierczak K.M."/>
            <person name="Andrzejewski T.M."/>
            <person name="Davidsen T.M."/>
            <person name="Wayne K.J."/>
            <person name="Tettelin H."/>
            <person name="Glass J.I."/>
            <person name="Rusch D."/>
            <person name="Podicherti R."/>
            <person name="Tsui H.-C.T."/>
            <person name="Winkler M.E."/>
        </authorList>
    </citation>
    <scope>NUCLEOTIDE SEQUENCE</scope>
</reference>
<dbReference type="EMBL" id="UINC01001980">
    <property type="protein sequence ID" value="SUZ91506.1"/>
    <property type="molecule type" value="Genomic_DNA"/>
</dbReference>
<evidence type="ECO:0008006" key="3">
    <source>
        <dbReference type="Google" id="ProtNLM"/>
    </source>
</evidence>
<organism evidence="2">
    <name type="scientific">marine metagenome</name>
    <dbReference type="NCBI Taxonomy" id="408172"/>
    <lineage>
        <taxon>unclassified sequences</taxon>
        <taxon>metagenomes</taxon>
        <taxon>ecological metagenomes</taxon>
    </lineage>
</organism>
<dbReference type="AlphaFoldDB" id="A0A381RI53"/>
<gene>
    <name evidence="2" type="ORF">METZ01_LOCUS44360</name>
</gene>
<protein>
    <recommendedName>
        <fullName evidence="3">AtpZ/AtpI family protein</fullName>
    </recommendedName>
</protein>
<proteinExistence type="predicted"/>
<evidence type="ECO:0000256" key="1">
    <source>
        <dbReference type="SAM" id="Phobius"/>
    </source>
</evidence>
<dbReference type="InterPro" id="IPR032820">
    <property type="entry name" value="ATPase_put"/>
</dbReference>
<dbReference type="Pfam" id="PF09527">
    <property type="entry name" value="ATPase_gene1"/>
    <property type="match status" value="1"/>
</dbReference>
<keyword evidence="1" id="KW-1133">Transmembrane helix</keyword>
<sequence length="85" mass="9306">MTDPKGRSGFDLGRSLEYFQNIVKESGPAASASYTLLASVLIFTLLGWYIDSSRGTKPIGILVGLGIGLITGFYHLAKTIWIRKR</sequence>
<feature type="transmembrane region" description="Helical" evidence="1">
    <location>
        <begin position="32"/>
        <end position="50"/>
    </location>
</feature>
<evidence type="ECO:0000313" key="2">
    <source>
        <dbReference type="EMBL" id="SUZ91506.1"/>
    </source>
</evidence>
<keyword evidence="1" id="KW-0812">Transmembrane</keyword>
<name>A0A381RI53_9ZZZZ</name>
<feature type="transmembrane region" description="Helical" evidence="1">
    <location>
        <begin position="56"/>
        <end position="77"/>
    </location>
</feature>